<dbReference type="EMBL" id="REGN01006307">
    <property type="protein sequence ID" value="RNA10098.1"/>
    <property type="molecule type" value="Genomic_DNA"/>
</dbReference>
<evidence type="ECO:0000256" key="1">
    <source>
        <dbReference type="SAM" id="SignalP"/>
    </source>
</evidence>
<dbReference type="Proteomes" id="UP000276133">
    <property type="component" value="Unassembled WGS sequence"/>
</dbReference>
<name>A0A3M7QGM3_BRAPC</name>
<gene>
    <name evidence="2" type="ORF">BpHYR1_014509</name>
</gene>
<feature type="signal peptide" evidence="1">
    <location>
        <begin position="1"/>
        <end position="19"/>
    </location>
</feature>
<reference evidence="2 3" key="1">
    <citation type="journal article" date="2018" name="Sci. Rep.">
        <title>Genomic signatures of local adaptation to the degree of environmental predictability in rotifers.</title>
        <authorList>
            <person name="Franch-Gras L."/>
            <person name="Hahn C."/>
            <person name="Garcia-Roger E.M."/>
            <person name="Carmona M.J."/>
            <person name="Serra M."/>
            <person name="Gomez A."/>
        </authorList>
    </citation>
    <scope>NUCLEOTIDE SEQUENCE [LARGE SCALE GENOMIC DNA]</scope>
    <source>
        <strain evidence="2">HYR1</strain>
    </source>
</reference>
<accession>A0A3M7QGM3</accession>
<keyword evidence="3" id="KW-1185">Reference proteome</keyword>
<sequence>MSAKTLQSLIGTSLLLVHGISVWTGTCWRQDPCSDWFCSAMLDTGWALVERAVDSDSDRLEQCMVVACVG</sequence>
<proteinExistence type="predicted"/>
<protein>
    <submittedName>
        <fullName evidence="2">Uncharacterized protein</fullName>
    </submittedName>
</protein>
<dbReference type="AlphaFoldDB" id="A0A3M7QGM3"/>
<keyword evidence="1" id="KW-0732">Signal</keyword>
<evidence type="ECO:0000313" key="3">
    <source>
        <dbReference type="Proteomes" id="UP000276133"/>
    </source>
</evidence>
<comment type="caution">
    <text evidence="2">The sequence shown here is derived from an EMBL/GenBank/DDBJ whole genome shotgun (WGS) entry which is preliminary data.</text>
</comment>
<feature type="chain" id="PRO_5018115644" evidence="1">
    <location>
        <begin position="20"/>
        <end position="70"/>
    </location>
</feature>
<organism evidence="2 3">
    <name type="scientific">Brachionus plicatilis</name>
    <name type="common">Marine rotifer</name>
    <name type="synonym">Brachionus muelleri</name>
    <dbReference type="NCBI Taxonomy" id="10195"/>
    <lineage>
        <taxon>Eukaryota</taxon>
        <taxon>Metazoa</taxon>
        <taxon>Spiralia</taxon>
        <taxon>Gnathifera</taxon>
        <taxon>Rotifera</taxon>
        <taxon>Eurotatoria</taxon>
        <taxon>Monogononta</taxon>
        <taxon>Pseudotrocha</taxon>
        <taxon>Ploima</taxon>
        <taxon>Brachionidae</taxon>
        <taxon>Brachionus</taxon>
    </lineage>
</organism>
<evidence type="ECO:0000313" key="2">
    <source>
        <dbReference type="EMBL" id="RNA10098.1"/>
    </source>
</evidence>